<dbReference type="Proteomes" id="UP000179807">
    <property type="component" value="Unassembled WGS sequence"/>
</dbReference>
<keyword evidence="3" id="KW-1185">Reference proteome</keyword>
<accession>A0A1J4KNG5</accession>
<reference evidence="2" key="1">
    <citation type="submission" date="2016-10" db="EMBL/GenBank/DDBJ databases">
        <authorList>
            <person name="Benchimol M."/>
            <person name="Almeida L.G."/>
            <person name="Vasconcelos A.T."/>
            <person name="Perreira-Neves A."/>
            <person name="Rosa I.A."/>
            <person name="Tasca T."/>
            <person name="Bogo M.R."/>
            <person name="de Souza W."/>
        </authorList>
    </citation>
    <scope>NUCLEOTIDE SEQUENCE [LARGE SCALE GENOMIC DNA]</scope>
    <source>
        <strain evidence="2">K</strain>
    </source>
</reference>
<proteinExistence type="predicted"/>
<feature type="region of interest" description="Disordered" evidence="1">
    <location>
        <begin position="362"/>
        <end position="411"/>
    </location>
</feature>
<protein>
    <submittedName>
        <fullName evidence="2">Uncharacterized protein</fullName>
    </submittedName>
</protein>
<dbReference type="EMBL" id="MLAK01000559">
    <property type="protein sequence ID" value="OHT12666.1"/>
    <property type="molecule type" value="Genomic_DNA"/>
</dbReference>
<name>A0A1J4KNG5_9EUKA</name>
<evidence type="ECO:0000313" key="2">
    <source>
        <dbReference type="EMBL" id="OHT12666.1"/>
    </source>
</evidence>
<evidence type="ECO:0000256" key="1">
    <source>
        <dbReference type="SAM" id="MobiDB-lite"/>
    </source>
</evidence>
<comment type="caution">
    <text evidence="2">The sequence shown here is derived from an EMBL/GenBank/DDBJ whole genome shotgun (WGS) entry which is preliminary data.</text>
</comment>
<dbReference type="VEuPathDB" id="TrichDB:TRFO_17499"/>
<organism evidence="2 3">
    <name type="scientific">Tritrichomonas foetus</name>
    <dbReference type="NCBI Taxonomy" id="1144522"/>
    <lineage>
        <taxon>Eukaryota</taxon>
        <taxon>Metamonada</taxon>
        <taxon>Parabasalia</taxon>
        <taxon>Tritrichomonadida</taxon>
        <taxon>Tritrichomonadidae</taxon>
        <taxon>Tritrichomonas</taxon>
    </lineage>
</organism>
<gene>
    <name evidence="2" type="ORF">TRFO_17499</name>
</gene>
<dbReference type="RefSeq" id="XP_068365802.1">
    <property type="nucleotide sequence ID" value="XM_068499625.1"/>
</dbReference>
<dbReference type="GeneID" id="94834329"/>
<evidence type="ECO:0000313" key="3">
    <source>
        <dbReference type="Proteomes" id="UP000179807"/>
    </source>
</evidence>
<sequence length="436" mass="49125">MSVHAATISTHSLSAALQRIEKTMPVQSPSNFTFSHDQSLDMIKYLQNSIKIKDKSNLIVQINIKFGDTLLKELYPPIVDKFLNINPPLSPFQKLIISDEITSMLQFVTWIVLFDIIDDCYYPEGIDDVRRTIYDKLSIDFSLLQKKLNSSTLSLSDRFIELWSSVVCASIFTLVLTIYQDSELYRNTPFALRIENDVRFLLVGFASPNVKDYHRSIVSIMPNDLKIAVASIVTVGGEDYSTELTTALTYEPQIVNAWNSRKDMLLMATTTTGLMENAMKLKGARIVAPNKKGRTVKKGNVEKSGLPIAKARVVLKNTETMFKTYDTDRSKVIYDICATEETYKEVPTVPPITQLGITFENFTKAPPKPPMATSVRSPRPRPKTTRAPGKRNASARSTRPPGSPRFKYHKVPDVPEIISKVQEVNDYLLTNPPFNC</sequence>
<dbReference type="AlphaFoldDB" id="A0A1J4KNG5"/>